<keyword evidence="2" id="KW-1185">Reference proteome</keyword>
<accession>A0ABP0IAG8</accession>
<gene>
    <name evidence="1" type="ORF">SCF082_LOCUS6116</name>
</gene>
<organism evidence="1 2">
    <name type="scientific">Durusdinium trenchii</name>
    <dbReference type="NCBI Taxonomy" id="1381693"/>
    <lineage>
        <taxon>Eukaryota</taxon>
        <taxon>Sar</taxon>
        <taxon>Alveolata</taxon>
        <taxon>Dinophyceae</taxon>
        <taxon>Suessiales</taxon>
        <taxon>Symbiodiniaceae</taxon>
        <taxon>Durusdinium</taxon>
    </lineage>
</organism>
<dbReference type="EMBL" id="CAXAMM010003337">
    <property type="protein sequence ID" value="CAK8999566.1"/>
    <property type="molecule type" value="Genomic_DNA"/>
</dbReference>
<name>A0ABP0IAG8_9DINO</name>
<proteinExistence type="predicted"/>
<evidence type="ECO:0000313" key="2">
    <source>
        <dbReference type="Proteomes" id="UP001642464"/>
    </source>
</evidence>
<comment type="caution">
    <text evidence="1">The sequence shown here is derived from an EMBL/GenBank/DDBJ whole genome shotgun (WGS) entry which is preliminary data.</text>
</comment>
<reference evidence="1 2" key="1">
    <citation type="submission" date="2024-02" db="EMBL/GenBank/DDBJ databases">
        <authorList>
            <person name="Chen Y."/>
            <person name="Shah S."/>
            <person name="Dougan E. K."/>
            <person name="Thang M."/>
            <person name="Chan C."/>
        </authorList>
    </citation>
    <scope>NUCLEOTIDE SEQUENCE [LARGE SCALE GENOMIC DNA]</scope>
</reference>
<evidence type="ECO:0000313" key="1">
    <source>
        <dbReference type="EMBL" id="CAK8999566.1"/>
    </source>
</evidence>
<dbReference type="Proteomes" id="UP001642464">
    <property type="component" value="Unassembled WGS sequence"/>
</dbReference>
<sequence>MQSVMLTLPMTLALASLCKVFYDGLSMILYDGPGCNSKEDTYAHSYVLRHGLTNEPLSGVFVTLEYNPRIRNNMGGDFYEVAKILKEDAFDLIVVLVTKMEQFYPDPQFPTRQSMEEHIRSCFKRDYGMDRVVFSDRNSTAPQLFHAMRKAIGHCRKLQLSYTDEEFLEHFDLKAWKGREQFDLHRLKKQIEKLCFEFEEGLNHLVATRQKLSDQDFQDYIYAIIQQNRLELEEQVYQPFLHRNGEDQIAFEDYTASIELQKLIHHAHSDFRNEAKKYLTVNPDNTGDWRNAIRRCQHCREVWVKVEGCDGNTTCGARPSGSDSFSTSYFRLMWERVEGKLIPAKYLMRAKPQMTQMTKPKVDLNIRRVGCGGSIVWRDQAVVPKSELDCLFSTQELENILSSFKMDRQFQQLRRRKERKIHVFAELDETGRDKKMQYAKDEDGAEELDDPEGRTSFVTP</sequence>
<protein>
    <submittedName>
        <fullName evidence="1">Uncharacterized protein</fullName>
    </submittedName>
</protein>